<evidence type="ECO:0000256" key="4">
    <source>
        <dbReference type="ARBA" id="ARBA00022723"/>
    </source>
</evidence>
<dbReference type="GO" id="GO:0006633">
    <property type="term" value="P:fatty acid biosynthetic process"/>
    <property type="evidence" value="ECO:0007669"/>
    <property type="project" value="InterPro"/>
</dbReference>
<dbReference type="Pfam" id="PF01648">
    <property type="entry name" value="ACPS"/>
    <property type="match status" value="1"/>
</dbReference>
<dbReference type="InterPro" id="IPR008278">
    <property type="entry name" value="4-PPantetheinyl_Trfase_dom"/>
</dbReference>
<dbReference type="GO" id="GO:0008897">
    <property type="term" value="F:holo-[acyl-carrier-protein] synthase activity"/>
    <property type="evidence" value="ECO:0007669"/>
    <property type="project" value="InterPro"/>
</dbReference>
<comment type="caution">
    <text evidence="9">The sequence shown here is derived from an EMBL/GenBank/DDBJ whole genome shotgun (WGS) entry which is preliminary data.</text>
</comment>
<name>A0A7W5B4J5_9BACL</name>
<evidence type="ECO:0000259" key="7">
    <source>
        <dbReference type="Pfam" id="PF01648"/>
    </source>
</evidence>
<dbReference type="AlphaFoldDB" id="A0A7W5B4J5"/>
<organism evidence="9 10">
    <name type="scientific">Paenibacillus phyllosphaerae</name>
    <dbReference type="NCBI Taxonomy" id="274593"/>
    <lineage>
        <taxon>Bacteria</taxon>
        <taxon>Bacillati</taxon>
        <taxon>Bacillota</taxon>
        <taxon>Bacilli</taxon>
        <taxon>Bacillales</taxon>
        <taxon>Paenibacillaceae</taxon>
        <taxon>Paenibacillus</taxon>
    </lineage>
</organism>
<reference evidence="9 10" key="1">
    <citation type="submission" date="2020-08" db="EMBL/GenBank/DDBJ databases">
        <title>Genomic Encyclopedia of Type Strains, Phase III (KMG-III): the genomes of soil and plant-associated and newly described type strains.</title>
        <authorList>
            <person name="Whitman W."/>
        </authorList>
    </citation>
    <scope>NUCLEOTIDE SEQUENCE [LARGE SCALE GENOMIC DNA]</scope>
    <source>
        <strain evidence="9 10">CECT 5862</strain>
    </source>
</reference>
<keyword evidence="6" id="KW-0045">Antibiotic biosynthesis</keyword>
<dbReference type="GO" id="GO:0019878">
    <property type="term" value="P:lysine biosynthetic process via aminoadipic acid"/>
    <property type="evidence" value="ECO:0007669"/>
    <property type="project" value="TreeGrafter"/>
</dbReference>
<feature type="domain" description="4'-phosphopantetheinyl transferase N-terminal" evidence="8">
    <location>
        <begin position="15"/>
        <end position="99"/>
    </location>
</feature>
<dbReference type="Pfam" id="PF22624">
    <property type="entry name" value="AASDHPPT_N"/>
    <property type="match status" value="1"/>
</dbReference>
<dbReference type="EC" id="2.7.8.-" evidence="9"/>
<dbReference type="SUPFAM" id="SSF56214">
    <property type="entry name" value="4'-phosphopantetheinyl transferase"/>
    <property type="match status" value="2"/>
</dbReference>
<dbReference type="InterPro" id="IPR055066">
    <property type="entry name" value="AASDHPPT_N"/>
</dbReference>
<keyword evidence="10" id="KW-1185">Reference proteome</keyword>
<gene>
    <name evidence="9" type="ORF">FHS18_006155</name>
</gene>
<dbReference type="GO" id="GO:0000287">
    <property type="term" value="F:magnesium ion binding"/>
    <property type="evidence" value="ECO:0007669"/>
    <property type="project" value="InterPro"/>
</dbReference>
<evidence type="ECO:0000256" key="1">
    <source>
        <dbReference type="ARBA" id="ARBA00001946"/>
    </source>
</evidence>
<dbReference type="Gene3D" id="3.90.470.20">
    <property type="entry name" value="4'-phosphopantetheinyl transferase domain"/>
    <property type="match status" value="2"/>
</dbReference>
<dbReference type="PANTHER" id="PTHR12215:SF10">
    <property type="entry name" value="L-AMINOADIPATE-SEMIALDEHYDE DEHYDROGENASE-PHOSPHOPANTETHEINYL TRANSFERASE"/>
    <property type="match status" value="1"/>
</dbReference>
<protein>
    <submittedName>
        <fullName evidence="9">4'-phosphopantetheinyl transferase</fullName>
        <ecNumber evidence="9">2.7.8.-</ecNumber>
    </submittedName>
</protein>
<comment type="similarity">
    <text evidence="2">Belongs to the P-Pant transferase superfamily. Gsp/Sfp/HetI/AcpT family.</text>
</comment>
<comment type="cofactor">
    <cofactor evidence="1">
        <name>Mg(2+)</name>
        <dbReference type="ChEBI" id="CHEBI:18420"/>
    </cofactor>
</comment>
<dbReference type="NCBIfam" id="TIGR00556">
    <property type="entry name" value="pantethn_trn"/>
    <property type="match status" value="1"/>
</dbReference>
<keyword evidence="5" id="KW-0460">Magnesium</keyword>
<evidence type="ECO:0000313" key="10">
    <source>
        <dbReference type="Proteomes" id="UP000570361"/>
    </source>
</evidence>
<evidence type="ECO:0000256" key="5">
    <source>
        <dbReference type="ARBA" id="ARBA00022842"/>
    </source>
</evidence>
<sequence length="223" mass="25149">MAEIYALKLPSDISPERYRSLLGRIGPSQRERVERFRQKEDAYRTLLGEVLARVKLGKRIGVPPGCINILKSKYGKPCLADTKGIHFNISHSGEWVVLIIDCESVGIDIEKVVPISPELADRVFSAQESMDLRQKPEHERVNLFFELWTLKESYIKAVGVGLTLSLKSFTIRKLPGGEITLDPPAERYHFKQYDLNTHYKLSVCSSSPQLPGSVEILGLDDLL</sequence>
<evidence type="ECO:0000259" key="8">
    <source>
        <dbReference type="Pfam" id="PF22624"/>
    </source>
</evidence>
<dbReference type="RefSeq" id="WP_183604098.1">
    <property type="nucleotide sequence ID" value="NZ_JACHXK010000025.1"/>
</dbReference>
<dbReference type="Proteomes" id="UP000570361">
    <property type="component" value="Unassembled WGS sequence"/>
</dbReference>
<feature type="domain" description="4'-phosphopantetheinyl transferase" evidence="7">
    <location>
        <begin position="104"/>
        <end position="204"/>
    </location>
</feature>
<evidence type="ECO:0000256" key="2">
    <source>
        <dbReference type="ARBA" id="ARBA00010990"/>
    </source>
</evidence>
<dbReference type="GO" id="GO:0005829">
    <property type="term" value="C:cytosol"/>
    <property type="evidence" value="ECO:0007669"/>
    <property type="project" value="TreeGrafter"/>
</dbReference>
<evidence type="ECO:0000256" key="3">
    <source>
        <dbReference type="ARBA" id="ARBA00022679"/>
    </source>
</evidence>
<dbReference type="GO" id="GO:0017000">
    <property type="term" value="P:antibiotic biosynthetic process"/>
    <property type="evidence" value="ECO:0007669"/>
    <property type="project" value="UniProtKB-KW"/>
</dbReference>
<accession>A0A7W5B4J5</accession>
<dbReference type="PANTHER" id="PTHR12215">
    <property type="entry name" value="PHOSPHOPANTETHEINE TRANSFERASE"/>
    <property type="match status" value="1"/>
</dbReference>
<dbReference type="EMBL" id="JACHXK010000025">
    <property type="protein sequence ID" value="MBB3114039.1"/>
    <property type="molecule type" value="Genomic_DNA"/>
</dbReference>
<dbReference type="InterPro" id="IPR050559">
    <property type="entry name" value="P-Pant_transferase_sf"/>
</dbReference>
<evidence type="ECO:0000256" key="6">
    <source>
        <dbReference type="ARBA" id="ARBA00023194"/>
    </source>
</evidence>
<dbReference type="InterPro" id="IPR004568">
    <property type="entry name" value="Ppantetheine-prot_Trfase_dom"/>
</dbReference>
<keyword evidence="4" id="KW-0479">Metal-binding</keyword>
<evidence type="ECO:0000313" key="9">
    <source>
        <dbReference type="EMBL" id="MBB3114039.1"/>
    </source>
</evidence>
<keyword evidence="3 9" id="KW-0808">Transferase</keyword>
<proteinExistence type="inferred from homology"/>
<dbReference type="InterPro" id="IPR037143">
    <property type="entry name" value="4-PPantetheinyl_Trfase_dom_sf"/>
</dbReference>